<keyword evidence="5" id="KW-1185">Reference proteome</keyword>
<accession>A0ABQ1LNI2</accession>
<dbReference type="EMBL" id="BMCH01000002">
    <property type="protein sequence ID" value="GGC26444.1"/>
    <property type="molecule type" value="Genomic_DNA"/>
</dbReference>
<dbReference type="Pfam" id="PF10988">
    <property type="entry name" value="DUF2807"/>
    <property type="match status" value="1"/>
</dbReference>
<keyword evidence="2" id="KW-0732">Signal</keyword>
<evidence type="ECO:0000259" key="3">
    <source>
        <dbReference type="Pfam" id="PF10988"/>
    </source>
</evidence>
<dbReference type="Proteomes" id="UP000637769">
    <property type="component" value="Unassembled WGS sequence"/>
</dbReference>
<evidence type="ECO:0000256" key="2">
    <source>
        <dbReference type="SAM" id="SignalP"/>
    </source>
</evidence>
<organism evidence="4 5">
    <name type="scientific">Asaia siamensis</name>
    <dbReference type="NCBI Taxonomy" id="110479"/>
    <lineage>
        <taxon>Bacteria</taxon>
        <taxon>Pseudomonadati</taxon>
        <taxon>Pseudomonadota</taxon>
        <taxon>Alphaproteobacteria</taxon>
        <taxon>Acetobacterales</taxon>
        <taxon>Acetobacteraceae</taxon>
        <taxon>Asaia</taxon>
    </lineage>
</organism>
<evidence type="ECO:0000256" key="1">
    <source>
        <dbReference type="SAM" id="MobiDB-lite"/>
    </source>
</evidence>
<proteinExistence type="predicted"/>
<dbReference type="Gene3D" id="2.160.20.120">
    <property type="match status" value="1"/>
</dbReference>
<protein>
    <recommendedName>
        <fullName evidence="3">Putative auto-transporter adhesin head GIN domain-containing protein</fullName>
    </recommendedName>
</protein>
<feature type="signal peptide" evidence="2">
    <location>
        <begin position="1"/>
        <end position="21"/>
    </location>
</feature>
<feature type="domain" description="Putative auto-transporter adhesin head GIN" evidence="3">
    <location>
        <begin position="109"/>
        <end position="247"/>
    </location>
</feature>
<dbReference type="RefSeq" id="WP_188425672.1">
    <property type="nucleotide sequence ID" value="NZ_BMCH01000002.1"/>
</dbReference>
<dbReference type="InterPro" id="IPR021255">
    <property type="entry name" value="DUF2807"/>
</dbReference>
<sequence>MIRLSLSLTLVIGALPTLALASPDTPKAALDAAPFTLTLEAPCASAITVEGAAGEQGAALLPEGDKAPEGLSFTSDTHSATLSGQECTGPAHLRVPVGTAIIARMSRFGTLRISRVDGPLSVTHRGSSEVTADQVTALAFDGGGFGALKLGWLHGPASITLNGSGDIMIGRVDSPSVAVRSGGFGNITLSAGRIAALDAHLHGSGNFNFNGVAQKATLEATGFGTITVDTVTGEVQKEAHGAASVTVRHEKAPPKSPPATHPLLTLPDGTVVTDHDLVKPDGTIIAFDKAEAEDDEAADTGQTSQAPHHHHSAGWLFLLGVVLCVAQRKRIVPLMRRIMGSRVVSSDRQPAFVTEQPAIADLTERLKRLERRVGDVEHCVTSRDFHLHREFHTLSRRCG</sequence>
<name>A0ABQ1LNI2_9PROT</name>
<comment type="caution">
    <text evidence="4">The sequence shown here is derived from an EMBL/GenBank/DDBJ whole genome shotgun (WGS) entry which is preliminary data.</text>
</comment>
<feature type="chain" id="PRO_5045867720" description="Putative auto-transporter adhesin head GIN domain-containing protein" evidence="2">
    <location>
        <begin position="22"/>
        <end position="399"/>
    </location>
</feature>
<feature type="region of interest" description="Disordered" evidence="1">
    <location>
        <begin position="242"/>
        <end position="262"/>
    </location>
</feature>
<evidence type="ECO:0000313" key="5">
    <source>
        <dbReference type="Proteomes" id="UP000637769"/>
    </source>
</evidence>
<evidence type="ECO:0000313" key="4">
    <source>
        <dbReference type="EMBL" id="GGC26444.1"/>
    </source>
</evidence>
<gene>
    <name evidence="4" type="ORF">GCM10007207_09830</name>
</gene>
<reference evidence="5" key="1">
    <citation type="journal article" date="2019" name="Int. J. Syst. Evol. Microbiol.">
        <title>The Global Catalogue of Microorganisms (GCM) 10K type strain sequencing project: providing services to taxonomists for standard genome sequencing and annotation.</title>
        <authorList>
            <consortium name="The Broad Institute Genomics Platform"/>
            <consortium name="The Broad Institute Genome Sequencing Center for Infectious Disease"/>
            <person name="Wu L."/>
            <person name="Ma J."/>
        </authorList>
    </citation>
    <scope>NUCLEOTIDE SEQUENCE [LARGE SCALE GENOMIC DNA]</scope>
    <source>
        <strain evidence="5">CCM 7132</strain>
    </source>
</reference>